<keyword evidence="3" id="KW-1185">Reference proteome</keyword>
<keyword evidence="1" id="KW-0732">Signal</keyword>
<reference evidence="2 3" key="1">
    <citation type="submission" date="2020-08" db="EMBL/GenBank/DDBJ databases">
        <title>Genomic Encyclopedia of Type Strains, Phase IV (KMG-IV): sequencing the most valuable type-strain genomes for metagenomic binning, comparative biology and taxonomic classification.</title>
        <authorList>
            <person name="Goeker M."/>
        </authorList>
    </citation>
    <scope>NUCLEOTIDE SEQUENCE [LARGE SCALE GENOMIC DNA]</scope>
    <source>
        <strain evidence="2 3">DSM 12706</strain>
    </source>
</reference>
<dbReference type="Proteomes" id="UP000542353">
    <property type="component" value="Unassembled WGS sequence"/>
</dbReference>
<sequence>MGQRLLIAAAVLTATLTVSSAAHVEERPEVDWHGAGWLGSGWGRHWSRDPIVGVYGPVYRYDPYASYRNDNGCYRMLPVLTAIGPQLRRVFVCDF</sequence>
<proteinExistence type="predicted"/>
<feature type="chain" id="PRO_5031098037" evidence="1">
    <location>
        <begin position="25"/>
        <end position="95"/>
    </location>
</feature>
<name>A0A7W7Z669_9BRAD</name>
<dbReference type="EMBL" id="JACHIH010000022">
    <property type="protein sequence ID" value="MBB5048555.1"/>
    <property type="molecule type" value="Genomic_DNA"/>
</dbReference>
<comment type="caution">
    <text evidence="2">The sequence shown here is derived from an EMBL/GenBank/DDBJ whole genome shotgun (WGS) entry which is preliminary data.</text>
</comment>
<dbReference type="AlphaFoldDB" id="A0A7W7Z669"/>
<dbReference type="RefSeq" id="WP_184259392.1">
    <property type="nucleotide sequence ID" value="NZ_JACHIH010000022.1"/>
</dbReference>
<protein>
    <submittedName>
        <fullName evidence="2">Uncharacterized protein</fullName>
    </submittedName>
</protein>
<accession>A0A7W7Z669</accession>
<evidence type="ECO:0000256" key="1">
    <source>
        <dbReference type="SAM" id="SignalP"/>
    </source>
</evidence>
<evidence type="ECO:0000313" key="2">
    <source>
        <dbReference type="EMBL" id="MBB5048555.1"/>
    </source>
</evidence>
<gene>
    <name evidence="2" type="ORF">HNR60_003322</name>
</gene>
<organism evidence="2 3">
    <name type="scientific">Rhodopseudomonas rhenobacensis</name>
    <dbReference type="NCBI Taxonomy" id="87461"/>
    <lineage>
        <taxon>Bacteria</taxon>
        <taxon>Pseudomonadati</taxon>
        <taxon>Pseudomonadota</taxon>
        <taxon>Alphaproteobacteria</taxon>
        <taxon>Hyphomicrobiales</taxon>
        <taxon>Nitrobacteraceae</taxon>
        <taxon>Rhodopseudomonas</taxon>
    </lineage>
</organism>
<evidence type="ECO:0000313" key="3">
    <source>
        <dbReference type="Proteomes" id="UP000542353"/>
    </source>
</evidence>
<feature type="signal peptide" evidence="1">
    <location>
        <begin position="1"/>
        <end position="24"/>
    </location>
</feature>